<dbReference type="InterPro" id="IPR015422">
    <property type="entry name" value="PyrdxlP-dep_Trfase_small"/>
</dbReference>
<keyword evidence="3" id="KW-0663">Pyridoxal phosphate</keyword>
<evidence type="ECO:0000256" key="4">
    <source>
        <dbReference type="SAM" id="MobiDB-lite"/>
    </source>
</evidence>
<reference evidence="7" key="1">
    <citation type="journal article" date="2019" name="Int. J. Syst. Evol. Microbiol.">
        <title>The Global Catalogue of Microorganisms (GCM) 10K type strain sequencing project: providing services to taxonomists for standard genome sequencing and annotation.</title>
        <authorList>
            <consortium name="The Broad Institute Genomics Platform"/>
            <consortium name="The Broad Institute Genome Sequencing Center for Infectious Disease"/>
            <person name="Wu L."/>
            <person name="Ma J."/>
        </authorList>
    </citation>
    <scope>NUCLEOTIDE SEQUENCE [LARGE SCALE GENOMIC DNA]</scope>
    <source>
        <strain evidence="7">JCM 3399</strain>
    </source>
</reference>
<proteinExistence type="inferred from homology"/>
<dbReference type="Gene3D" id="3.90.1150.10">
    <property type="entry name" value="Aspartate Aminotransferase, domain 1"/>
    <property type="match status" value="1"/>
</dbReference>
<evidence type="ECO:0000256" key="1">
    <source>
        <dbReference type="ARBA" id="ARBA00001933"/>
    </source>
</evidence>
<evidence type="ECO:0000259" key="5">
    <source>
        <dbReference type="Pfam" id="PF01212"/>
    </source>
</evidence>
<evidence type="ECO:0000256" key="3">
    <source>
        <dbReference type="ARBA" id="ARBA00022898"/>
    </source>
</evidence>
<dbReference type="EMBL" id="BMRP01000041">
    <property type="protein sequence ID" value="GGU93011.1"/>
    <property type="molecule type" value="Genomic_DNA"/>
</dbReference>
<dbReference type="Gene3D" id="3.40.640.10">
    <property type="entry name" value="Type I PLP-dependent aspartate aminotransferase-like (Major domain)"/>
    <property type="match status" value="1"/>
</dbReference>
<dbReference type="InterPro" id="IPR001597">
    <property type="entry name" value="ArAA_b-elim_lyase/Thr_aldolase"/>
</dbReference>
<dbReference type="InterPro" id="IPR015421">
    <property type="entry name" value="PyrdxlP-dep_Trfase_major"/>
</dbReference>
<feature type="compositionally biased region" description="Basic residues" evidence="4">
    <location>
        <begin position="59"/>
        <end position="71"/>
    </location>
</feature>
<accession>A0ABQ2VKR8</accession>
<feature type="domain" description="Aromatic amino acid beta-eliminating lyase/threonine aldolase" evidence="5">
    <location>
        <begin position="104"/>
        <end position="338"/>
    </location>
</feature>
<gene>
    <name evidence="6" type="ORF">GCM10010211_69790</name>
</gene>
<comment type="cofactor">
    <cofactor evidence="1">
        <name>pyridoxal 5'-phosphate</name>
        <dbReference type="ChEBI" id="CHEBI:597326"/>
    </cofactor>
</comment>
<keyword evidence="7" id="KW-1185">Reference proteome</keyword>
<name>A0ABQ2VKR8_9ACTN</name>
<dbReference type="Pfam" id="PF01212">
    <property type="entry name" value="Beta_elim_lyase"/>
    <property type="match status" value="1"/>
</dbReference>
<comment type="similarity">
    <text evidence="2">Belongs to the threonine aldolase family.</text>
</comment>
<protein>
    <submittedName>
        <fullName evidence="6">Threonine aldolase</fullName>
    </submittedName>
</protein>
<comment type="caution">
    <text evidence="6">The sequence shown here is derived from an EMBL/GenBank/DDBJ whole genome shotgun (WGS) entry which is preliminary data.</text>
</comment>
<organism evidence="6 7">
    <name type="scientific">Streptomyces albospinus</name>
    <dbReference type="NCBI Taxonomy" id="285515"/>
    <lineage>
        <taxon>Bacteria</taxon>
        <taxon>Bacillati</taxon>
        <taxon>Actinomycetota</taxon>
        <taxon>Actinomycetes</taxon>
        <taxon>Kitasatosporales</taxon>
        <taxon>Streptomycetaceae</taxon>
        <taxon>Streptomyces</taxon>
    </lineage>
</organism>
<dbReference type="RefSeq" id="WP_189306906.1">
    <property type="nucleotide sequence ID" value="NZ_BMRP01000041.1"/>
</dbReference>
<feature type="region of interest" description="Disordered" evidence="4">
    <location>
        <begin position="1"/>
        <end position="79"/>
    </location>
</feature>
<dbReference type="SUPFAM" id="SSF53383">
    <property type="entry name" value="PLP-dependent transferases"/>
    <property type="match status" value="1"/>
</dbReference>
<dbReference type="PANTHER" id="PTHR48097:SF9">
    <property type="entry name" value="L-THREONINE ALDOLASE"/>
    <property type="match status" value="1"/>
</dbReference>
<dbReference type="Proteomes" id="UP000654471">
    <property type="component" value="Unassembled WGS sequence"/>
</dbReference>
<feature type="compositionally biased region" description="Basic and acidic residues" evidence="4">
    <location>
        <begin position="1"/>
        <end position="11"/>
    </location>
</feature>
<evidence type="ECO:0000256" key="2">
    <source>
        <dbReference type="ARBA" id="ARBA00006966"/>
    </source>
</evidence>
<feature type="compositionally biased region" description="Low complexity" evidence="4">
    <location>
        <begin position="12"/>
        <end position="26"/>
    </location>
</feature>
<dbReference type="PANTHER" id="PTHR48097">
    <property type="entry name" value="L-THREONINE ALDOLASE-RELATED"/>
    <property type="match status" value="1"/>
</dbReference>
<sequence>MPRDRTPRDGTRTAATTKRTATPSATADEKPAGDASSTTWSDDAPGDAPTTSDSGTAPGRKRRLTAHRGSARKLSGPAVETVRERLTRLVADAPDAYDLDDWTDIYGSDDSIVGELERRTAEALGTEAAAFFPTGTMAQQVALRCWAGRTGSPTVAGHPLSHMEVHERDAYAVVSGLRMVHPTNAPRLPTAAEIYDLQEPFGTLALELPLRDAGFLLPTWEELTATVAAARDRDAVVHFDGARLWECASHFGRTLPEIAALADSVYVSYYKSLDGISGAALAGTESFVAEARAWRHRYGGQLFQQWPAALAALAGLDRELPRLPQYVAHAKVVAQALRDGLAEAGVPWFRVHPEIPHTHQFQVWLPYPPDALNWAGVRQAEESRTTLFRTWFEPGPAGPPGVAQTEVTVGSSAMDWTPEEVRTAAADFVSRIGN</sequence>
<evidence type="ECO:0000313" key="6">
    <source>
        <dbReference type="EMBL" id="GGU93011.1"/>
    </source>
</evidence>
<dbReference type="InterPro" id="IPR015424">
    <property type="entry name" value="PyrdxlP-dep_Trfase"/>
</dbReference>
<evidence type="ECO:0000313" key="7">
    <source>
        <dbReference type="Proteomes" id="UP000654471"/>
    </source>
</evidence>